<comment type="caution">
    <text evidence="4">The sequence shown here is derived from an EMBL/GenBank/DDBJ whole genome shotgun (WGS) entry which is preliminary data.</text>
</comment>
<dbReference type="PANTHER" id="PTHR11409">
    <property type="entry name" value="ADENOSINE DEAMINASE"/>
    <property type="match status" value="1"/>
</dbReference>
<evidence type="ECO:0000313" key="5">
    <source>
        <dbReference type="Proteomes" id="UP000195386"/>
    </source>
</evidence>
<dbReference type="GO" id="GO:0046103">
    <property type="term" value="P:inosine biosynthetic process"/>
    <property type="evidence" value="ECO:0007669"/>
    <property type="project" value="TreeGrafter"/>
</dbReference>
<evidence type="ECO:0000256" key="3">
    <source>
        <dbReference type="ARBA" id="ARBA00023080"/>
    </source>
</evidence>
<reference evidence="5" key="1">
    <citation type="submission" date="2017-04" db="EMBL/GenBank/DDBJ databases">
        <title>Function of individual gut microbiota members based on whole genome sequencing of pure cultures obtained from chicken caecum.</title>
        <authorList>
            <person name="Medvecky M."/>
            <person name="Cejkova D."/>
            <person name="Polansky O."/>
            <person name="Karasova D."/>
            <person name="Kubasova T."/>
            <person name="Cizek A."/>
            <person name="Rychlik I."/>
        </authorList>
    </citation>
    <scope>NUCLEOTIDE SEQUENCE [LARGE SCALE GENOMIC DNA]</scope>
    <source>
        <strain evidence="5">An43</strain>
    </source>
</reference>
<name>A0A1Y3YV43_9BACE</name>
<proteinExistence type="inferred from homology"/>
<dbReference type="GO" id="GO:0009117">
    <property type="term" value="P:nucleotide metabolic process"/>
    <property type="evidence" value="ECO:0007669"/>
    <property type="project" value="UniProtKB-KW"/>
</dbReference>
<dbReference type="AlphaFoldDB" id="A0A1Y3YV43"/>
<evidence type="ECO:0000256" key="2">
    <source>
        <dbReference type="ARBA" id="ARBA00022833"/>
    </source>
</evidence>
<keyword evidence="2" id="KW-0862">Zinc</keyword>
<gene>
    <name evidence="4" type="ORF">B5F97_05830</name>
</gene>
<dbReference type="SUPFAM" id="SSF51556">
    <property type="entry name" value="Metallo-dependent hydrolases"/>
    <property type="match status" value="1"/>
</dbReference>
<dbReference type="InterPro" id="IPR032466">
    <property type="entry name" value="Metal_Hydrolase"/>
</dbReference>
<evidence type="ECO:0000256" key="1">
    <source>
        <dbReference type="ARBA" id="ARBA00006676"/>
    </source>
</evidence>
<dbReference type="Gene3D" id="3.20.20.140">
    <property type="entry name" value="Metal-dependent hydrolases"/>
    <property type="match status" value="2"/>
</dbReference>
<organism evidence="4 5">
    <name type="scientific">Bacteroides clarus</name>
    <dbReference type="NCBI Taxonomy" id="626929"/>
    <lineage>
        <taxon>Bacteria</taxon>
        <taxon>Pseudomonadati</taxon>
        <taxon>Bacteroidota</taxon>
        <taxon>Bacteroidia</taxon>
        <taxon>Bacteroidales</taxon>
        <taxon>Bacteroidaceae</taxon>
        <taxon>Bacteroides</taxon>
    </lineage>
</organism>
<dbReference type="EMBL" id="NFII01000004">
    <property type="protein sequence ID" value="OUO01743.1"/>
    <property type="molecule type" value="Genomic_DNA"/>
</dbReference>
<dbReference type="PANTHER" id="PTHR11409:SF42">
    <property type="entry name" value="ADENOSINE DEAMINASE-LIKE PROTEIN"/>
    <property type="match status" value="1"/>
</dbReference>
<dbReference type="Proteomes" id="UP000195386">
    <property type="component" value="Unassembled WGS sequence"/>
</dbReference>
<comment type="similarity">
    <text evidence="1">Belongs to the metallo-dependent hydrolases superfamily. Adenosine and AMP deaminases family.</text>
</comment>
<evidence type="ECO:0000313" key="4">
    <source>
        <dbReference type="EMBL" id="OUO01743.1"/>
    </source>
</evidence>
<dbReference type="InterPro" id="IPR006330">
    <property type="entry name" value="Ado/ade_deaminase"/>
</dbReference>
<dbReference type="GO" id="GO:0006154">
    <property type="term" value="P:adenosine catabolic process"/>
    <property type="evidence" value="ECO:0007669"/>
    <property type="project" value="TreeGrafter"/>
</dbReference>
<accession>A0A1Y3YV43</accession>
<dbReference type="RefSeq" id="WP_087425710.1">
    <property type="nucleotide sequence ID" value="NZ_CAMMFP010000002.1"/>
</dbReference>
<dbReference type="GO" id="GO:0004000">
    <property type="term" value="F:adenosine deaminase activity"/>
    <property type="evidence" value="ECO:0007669"/>
    <property type="project" value="TreeGrafter"/>
</dbReference>
<keyword evidence="3" id="KW-0546">Nucleotide metabolism</keyword>
<protein>
    <submittedName>
        <fullName evidence="4">Uncharacterized protein</fullName>
    </submittedName>
</protein>
<sequence>MDNIRAVIDTLFSQINSAEILHHKKDWDATLGVTEDMFCSKFMIENKCYTIDQVRELYYLLRSDWISFPTECLEYRQPDFFYVLLHFSQKVLIEKDFQPCCRFQELLRWRMLTYKLGEDLFTTSYLAFNNFNANIKRDSFFWPVVLMQDNPSIAHILRKGVCDLHFHLRGSSLNYELNWLSLMNDMSGRQAEFEKLKKCLSHKTITTDNEKWETAHLTTIKAYAIRYYLFMRITNKKKAEAFFPVLLVILQCEDEMAIQTVGAIMEVNGLIDSYKFTEGSKLEIGDKSFYPDYAILDSFGTVERWNLAEKILSGERCLLYNMFYLIFSGNASAEDKWLFYAYLLQKGQIRRELIQLNEKAGFSNFSDYERRKEIFIEGRWGYQELIPKLAVDMAFSKEYLKYLECRITPKDTSSQLIHSIELLERQINRRLPGERTSEENREKQKKGRKHYYILHFIKQRDAESDNRLNSLIEYPCVMVDYRHYGFRRKIKKQGEAILETVRERPRMAELIVGVDAANSELYCRPEVFGPVYRYMKCFCNYSPDFHELGYDHYKGLRSLNFTYHVGEDFWDITDGLRAIDEAVLFLNLKAGDRIGHALALGIDVDLYYKHRNHRVVMSKQNMLDNAAWLHHKARELGIQLSVNVALELENIFENFYDEIYLGKKEREGENIFVEDELLDPGRNLTTYYYSWLLRGDDPAYYLNPISQLTEYQYHTWWEITALNTLTADMAHVRKDKIAVWLYHYYHYDSGVRRRGEERCEICLSSEIIGLIKKVQHAMRKEIASRYISVEANITSNHLIGSFKHYAQHPITQLYRLGLPSIGEEELCPQVSVSVNTDDRGIFDTSIEDEYALLALALEKERDLEGKKRYAPKEVYEWLNNIRRQGFEQQFRKHKGSKYE</sequence>